<proteinExistence type="predicted"/>
<dbReference type="EMBL" id="ASGP02000004">
    <property type="protein sequence ID" value="KAH9511952.1"/>
    <property type="molecule type" value="Genomic_DNA"/>
</dbReference>
<comment type="caution">
    <text evidence="1">The sequence shown here is derived from an EMBL/GenBank/DDBJ whole genome shotgun (WGS) entry which is preliminary data.</text>
</comment>
<keyword evidence="2" id="KW-1185">Reference proteome</keyword>
<organism evidence="1 2">
    <name type="scientific">Dermatophagoides farinae</name>
    <name type="common">American house dust mite</name>
    <dbReference type="NCBI Taxonomy" id="6954"/>
    <lineage>
        <taxon>Eukaryota</taxon>
        <taxon>Metazoa</taxon>
        <taxon>Ecdysozoa</taxon>
        <taxon>Arthropoda</taxon>
        <taxon>Chelicerata</taxon>
        <taxon>Arachnida</taxon>
        <taxon>Acari</taxon>
        <taxon>Acariformes</taxon>
        <taxon>Sarcoptiformes</taxon>
        <taxon>Astigmata</taxon>
        <taxon>Psoroptidia</taxon>
        <taxon>Analgoidea</taxon>
        <taxon>Pyroglyphidae</taxon>
        <taxon>Dermatophagoidinae</taxon>
        <taxon>Dermatophagoides</taxon>
    </lineage>
</organism>
<accession>A0A922HVZ2</accession>
<gene>
    <name evidence="1" type="ORF">DERF_010371</name>
</gene>
<evidence type="ECO:0000313" key="1">
    <source>
        <dbReference type="EMBL" id="KAH9511952.1"/>
    </source>
</evidence>
<dbReference type="Proteomes" id="UP000790347">
    <property type="component" value="Unassembled WGS sequence"/>
</dbReference>
<reference evidence="1" key="1">
    <citation type="submission" date="2013-05" db="EMBL/GenBank/DDBJ databases">
        <authorList>
            <person name="Yim A.K.Y."/>
            <person name="Chan T.F."/>
            <person name="Ji K.M."/>
            <person name="Liu X.Y."/>
            <person name="Zhou J.W."/>
            <person name="Li R.Q."/>
            <person name="Yang K.Y."/>
            <person name="Li J."/>
            <person name="Li M."/>
            <person name="Law P.T.W."/>
            <person name="Wu Y.L."/>
            <person name="Cai Z.L."/>
            <person name="Qin H."/>
            <person name="Bao Y."/>
            <person name="Leung R.K.K."/>
            <person name="Ng P.K.S."/>
            <person name="Zou J."/>
            <person name="Zhong X.J."/>
            <person name="Ran P.X."/>
            <person name="Zhong N.S."/>
            <person name="Liu Z.G."/>
            <person name="Tsui S.K.W."/>
        </authorList>
    </citation>
    <scope>NUCLEOTIDE SEQUENCE</scope>
    <source>
        <strain evidence="1">Derf</strain>
        <tissue evidence="1">Whole organism</tissue>
    </source>
</reference>
<dbReference type="AlphaFoldDB" id="A0A922HVZ2"/>
<sequence length="88" mass="10481">MKQWTITITNIDDDDDNNVEKNFKQFIHLFAITIMILEDMKNRQEIPGSKLFFVYECPFLYNIKNENKTKILKDKVWLIAINSIQLKG</sequence>
<evidence type="ECO:0000313" key="2">
    <source>
        <dbReference type="Proteomes" id="UP000790347"/>
    </source>
</evidence>
<name>A0A922HVZ2_DERFA</name>
<reference evidence="1" key="2">
    <citation type="journal article" date="2022" name="Res Sq">
        <title>Comparative Genomics Reveals Insights into the Divergent Evolution of Astigmatic Mites and Household Pest Adaptations.</title>
        <authorList>
            <person name="Xiong Q."/>
            <person name="Wan A.T.-Y."/>
            <person name="Liu X.-Y."/>
            <person name="Fung C.S.-H."/>
            <person name="Xiao X."/>
            <person name="Malainual N."/>
            <person name="Hou J."/>
            <person name="Wang L."/>
            <person name="Wang M."/>
            <person name="Yang K."/>
            <person name="Cui Y."/>
            <person name="Leung E."/>
            <person name="Nong W."/>
            <person name="Shin S.-K."/>
            <person name="Au S."/>
            <person name="Jeong K.Y."/>
            <person name="Chew F.T."/>
            <person name="Hui J."/>
            <person name="Leung T.F."/>
            <person name="Tungtrongchitr A."/>
            <person name="Zhong N."/>
            <person name="Liu Z."/>
            <person name="Tsui S."/>
        </authorList>
    </citation>
    <scope>NUCLEOTIDE SEQUENCE</scope>
    <source>
        <strain evidence="1">Derf</strain>
        <tissue evidence="1">Whole organism</tissue>
    </source>
</reference>
<protein>
    <submittedName>
        <fullName evidence="1">Uncharacterized protein</fullName>
    </submittedName>
</protein>